<organism evidence="1 2">
    <name type="scientific">Plasmodium vinckei vinckei</name>
    <dbReference type="NCBI Taxonomy" id="54757"/>
    <lineage>
        <taxon>Eukaryota</taxon>
        <taxon>Sar</taxon>
        <taxon>Alveolata</taxon>
        <taxon>Apicomplexa</taxon>
        <taxon>Aconoidasida</taxon>
        <taxon>Haemosporida</taxon>
        <taxon>Plasmodiidae</taxon>
        <taxon>Plasmodium</taxon>
        <taxon>Plasmodium (Vinckeia)</taxon>
    </lineage>
</organism>
<reference evidence="1 2" key="1">
    <citation type="submission" date="2013-02" db="EMBL/GenBank/DDBJ databases">
        <title>The Genome Sequence of Plasmodium vinckei vinckei.</title>
        <authorList>
            <consortium name="The Broad Institute Genome Sequencing Platform"/>
            <consortium name="The Broad Institute Genome Sequencing Center for Infectious Disease"/>
            <person name="Neafsey D."/>
            <person name="Cheeseman I."/>
            <person name="Volkman S."/>
            <person name="Adams J."/>
            <person name="Walker B."/>
            <person name="Young S.K."/>
            <person name="Zeng Q."/>
            <person name="Gargeya S."/>
            <person name="Fitzgerald M."/>
            <person name="Haas B."/>
            <person name="Abouelleil A."/>
            <person name="Alvarado L."/>
            <person name="Arachchi H.M."/>
            <person name="Berlin A.M."/>
            <person name="Chapman S.B."/>
            <person name="Dewar J."/>
            <person name="Goldberg J."/>
            <person name="Griggs A."/>
            <person name="Gujja S."/>
            <person name="Hansen M."/>
            <person name="Howarth C."/>
            <person name="Imamovic A."/>
            <person name="Larimer J."/>
            <person name="McCowan C."/>
            <person name="Murphy C."/>
            <person name="Neiman D."/>
            <person name="Pearson M."/>
            <person name="Priest M."/>
            <person name="Roberts A."/>
            <person name="Saif S."/>
            <person name="Shea T."/>
            <person name="Sisk P."/>
            <person name="Sykes S."/>
            <person name="Wortman J."/>
            <person name="Nusbaum C."/>
            <person name="Birren B."/>
        </authorList>
    </citation>
    <scope>NUCLEOTIDE SEQUENCE [LARGE SCALE GENOMIC DNA]</scope>
    <source>
        <strain evidence="2">vinckei</strain>
    </source>
</reference>
<dbReference type="EMBL" id="KL446951">
    <property type="protein sequence ID" value="KEG01600.1"/>
    <property type="molecule type" value="Genomic_DNA"/>
</dbReference>
<accession>A0A081ID42</accession>
<evidence type="ECO:0000313" key="1">
    <source>
        <dbReference type="EMBL" id="KEG01600.1"/>
    </source>
</evidence>
<gene>
    <name evidence="1" type="ORF">YYE_03698</name>
</gene>
<evidence type="ECO:0000313" key="2">
    <source>
        <dbReference type="Proteomes" id="UP000030681"/>
    </source>
</evidence>
<dbReference type="AlphaFoldDB" id="A0A081ID42"/>
<protein>
    <submittedName>
        <fullName evidence="1">Uncharacterized protein</fullName>
    </submittedName>
</protein>
<name>A0A081ID42_PLAVN</name>
<proteinExistence type="predicted"/>
<sequence length="338" mass="39146">MSCLNVARPPISINDRLKVPSTLLCANIRKPAGKPTDYDGFNFLQFYGETKEKTFRSSIRNIDHKNKNSIFDLPIAEQTADLAKANPPNMQRTSRRINPHSSYHINKIFQGDDTNTPNKKYGKKIHPDIRNLHIFTNEINYESEKKSSKKISQYSLNSNPCKWGVDVFRYDLPPPKKLYRHVNNLSTCLVPYKSEDSYIQKHNKTHYITQLEKSLCPKENVFIPNSSKKLIPIQGSKLEMNCVPRDHEIKRMKQNLSSNRGNLNADLTPLVASTEKFCHINNNNRNKICSVSFNCKFYYHFKNIYYVLVLDGRTISPYRSGKRIGYPNSRSENSIFLF</sequence>
<dbReference type="Proteomes" id="UP000030681">
    <property type="component" value="Unassembled WGS sequence"/>
</dbReference>